<dbReference type="InterPro" id="IPR000477">
    <property type="entry name" value="RT_dom"/>
</dbReference>
<evidence type="ECO:0000313" key="4">
    <source>
        <dbReference type="Proteomes" id="UP000186817"/>
    </source>
</evidence>
<name>A0A1Q9DJS5_SYMMI</name>
<dbReference type="EMBL" id="LSRX01000503">
    <property type="protein sequence ID" value="OLP95409.1"/>
    <property type="molecule type" value="Genomic_DNA"/>
</dbReference>
<reference evidence="3 4" key="1">
    <citation type="submission" date="2016-02" db="EMBL/GenBank/DDBJ databases">
        <title>Genome analysis of coral dinoflagellate symbionts highlights evolutionary adaptations to a symbiotic lifestyle.</title>
        <authorList>
            <person name="Aranda M."/>
            <person name="Li Y."/>
            <person name="Liew Y.J."/>
            <person name="Baumgarten S."/>
            <person name="Simakov O."/>
            <person name="Wilson M."/>
            <person name="Piel J."/>
            <person name="Ashoor H."/>
            <person name="Bougouffa S."/>
            <person name="Bajic V.B."/>
            <person name="Ryu T."/>
            <person name="Ravasi T."/>
            <person name="Bayer T."/>
            <person name="Micklem G."/>
            <person name="Kim H."/>
            <person name="Bhak J."/>
            <person name="Lajeunesse T.C."/>
            <person name="Voolstra C.R."/>
        </authorList>
    </citation>
    <scope>NUCLEOTIDE SEQUENCE [LARGE SCALE GENOMIC DNA]</scope>
    <source>
        <strain evidence="3 4">CCMP2467</strain>
    </source>
</reference>
<feature type="region of interest" description="Disordered" evidence="1">
    <location>
        <begin position="433"/>
        <end position="479"/>
    </location>
</feature>
<dbReference type="CDD" id="cd01650">
    <property type="entry name" value="RT_nLTR_like"/>
    <property type="match status" value="1"/>
</dbReference>
<dbReference type="OrthoDB" id="423235at2759"/>
<gene>
    <name evidence="3" type="ORF">AK812_SmicGene22454</name>
</gene>
<dbReference type="PROSITE" id="PS50878">
    <property type="entry name" value="RT_POL"/>
    <property type="match status" value="1"/>
</dbReference>
<dbReference type="PANTHER" id="PTHR19446">
    <property type="entry name" value="REVERSE TRANSCRIPTASES"/>
    <property type="match status" value="1"/>
</dbReference>
<evidence type="ECO:0000259" key="2">
    <source>
        <dbReference type="PROSITE" id="PS50878"/>
    </source>
</evidence>
<sequence length="1039" mass="117839">MLDVKKRSATSNLSEISGLTGLAPAGPIKEEEVDYSCLEWGDMDPAYRRELEQKPEVKKALQNFKRQAKAARLTPSGEFVEPNLEIPTPNNPPSLDEELKQVEITGSSLETALKSYHERHVQPSFNMLADALTAVSNKKAPSVLRALNLHQMQLSNLEGEICHRTVILHNVPPFANYKSIQGNMRYLCQAASMDFHEVVQSCSSHILSSNEAILRVVFLQQQGSREFLIAFRKSARYWRDYQDRANDRKLRIERDVPFSTRLERQPYFALLDMLSDLTPAPYGSNTFRTDLSSLQIKSPADFHEDVVVAQIVYLPSRGEFRCILLVQPDLLPTLQAEFGARFNERMMNTIILLQAITHASIHTTTLARFHHSSSFDYSNVGPQDAFHMFPYAIEYHALDAALADKLCSDPGFIHKGYGGLGQVVNTAQAARGIDPLDFGRNPRASISAKAGGKGKGGRKGKARLADQSGHRGSFGEVNLDSGEFRTDYGRGDRDHRKRDWADYEVEDAPRRSPGWRDYHDDRDARDDSRRNDRAPRRRDVRDARQDVRDSRRDVRDRSSSRRPGYDAYCDKANILAGSLAWYNLTAARGATTANRLSVFVLSDAAEDTKRKREFWDHLSEQTLEVVMNWTTLDYVISNLSPSFEITDLGSAFKQYGGAAGIPGNELADQMARAGVDFARQDKRLFVKNNLTKDYESTPSQWTTLRKLKKPFSTKTPGIRDPEGKLHSTKQKPEVFCKYLTQHVWKSADEQMPPQSMLHPVIPEIFRPFTEEDLYQCMKQLQVGKATGPDGIPAELIKRAPYVVQKFILSHYNKCLRTGSIPDAWLLSEVVMLVKDARKDTLSLDNYRPISLTDVFYKLYAALLQKRLAFYVDPRIRDTQYGFRRGKSTSQPIHILRRLIETHERQQSPLHILFVDWAKAFDSVSFAAIERSLVRLGVPAAFVRAVMAIYNNPQFRVKDSGSTSEVGVQSRGVRQGCPLSPYLFDIILTCLFADVEASYEEQFGILTGVLRLPSCLWDLEYADDTASRRYMEDIFPLQMK</sequence>
<accession>A0A1Q9DJS5</accession>
<comment type="caution">
    <text evidence="3">The sequence shown here is derived from an EMBL/GenBank/DDBJ whole genome shotgun (WGS) entry which is preliminary data.</text>
</comment>
<evidence type="ECO:0000313" key="3">
    <source>
        <dbReference type="EMBL" id="OLP95409.1"/>
    </source>
</evidence>
<dbReference type="InterPro" id="IPR043502">
    <property type="entry name" value="DNA/RNA_pol_sf"/>
</dbReference>
<feature type="domain" description="Reverse transcriptase" evidence="2">
    <location>
        <begin position="813"/>
        <end position="1039"/>
    </location>
</feature>
<keyword evidence="4" id="KW-1185">Reference proteome</keyword>
<feature type="compositionally biased region" description="Basic and acidic residues" evidence="1">
    <location>
        <begin position="509"/>
        <end position="559"/>
    </location>
</feature>
<feature type="region of interest" description="Disordered" evidence="1">
    <location>
        <begin position="509"/>
        <end position="563"/>
    </location>
</feature>
<proteinExistence type="predicted"/>
<dbReference type="Pfam" id="PF00078">
    <property type="entry name" value="RVT_1"/>
    <property type="match status" value="1"/>
</dbReference>
<dbReference type="Proteomes" id="UP000186817">
    <property type="component" value="Unassembled WGS sequence"/>
</dbReference>
<dbReference type="AlphaFoldDB" id="A0A1Q9DJS5"/>
<dbReference type="SUPFAM" id="SSF56672">
    <property type="entry name" value="DNA/RNA polymerases"/>
    <property type="match status" value="1"/>
</dbReference>
<protein>
    <submittedName>
        <fullName evidence="3">LINE-1 retrotransposable element ORF2 protein</fullName>
    </submittedName>
</protein>
<evidence type="ECO:0000256" key="1">
    <source>
        <dbReference type="SAM" id="MobiDB-lite"/>
    </source>
</evidence>
<organism evidence="3 4">
    <name type="scientific">Symbiodinium microadriaticum</name>
    <name type="common">Dinoflagellate</name>
    <name type="synonym">Zooxanthella microadriatica</name>
    <dbReference type="NCBI Taxonomy" id="2951"/>
    <lineage>
        <taxon>Eukaryota</taxon>
        <taxon>Sar</taxon>
        <taxon>Alveolata</taxon>
        <taxon>Dinophyceae</taxon>
        <taxon>Suessiales</taxon>
        <taxon>Symbiodiniaceae</taxon>
        <taxon>Symbiodinium</taxon>
    </lineage>
</organism>